<name>A0ABQ9IMQ6_9NEOP</name>
<dbReference type="Proteomes" id="UP001159363">
    <property type="component" value="Chromosome 1"/>
</dbReference>
<feature type="compositionally biased region" description="Basic and acidic residues" evidence="2">
    <location>
        <begin position="395"/>
        <end position="407"/>
    </location>
</feature>
<evidence type="ECO:0000256" key="3">
    <source>
        <dbReference type="SAM" id="Phobius"/>
    </source>
</evidence>
<feature type="compositionally biased region" description="Basic residues" evidence="2">
    <location>
        <begin position="382"/>
        <end position="394"/>
    </location>
</feature>
<proteinExistence type="predicted"/>
<sequence>MLTREEENILVRWISTVAKAGFQIAKTELLNSVQQIIKELNHKYPFVGTRPGQTWFLTFLNGHPNITSRMAQNLTSGRASVLEECLSRWFEEINNHLKENKYENILEQPERVFNIDESTLFPNPKGNKVLCVKGEKNVYEQVNADEKECLTVLVTGNANGDLSPTLVVFKYERKSRYLYLLSFSLMGMHLILPYILNLTHLIQPMDIAEFHVLKAWKKKAHLIEENPLCTFAGRNFNDCITPSILKYGFRKCGFLSWTPAAVDTYKIPTMDAGPAVTNRSSSEQLRAGKTFLEGYIGEGKLQSFLNSGVSQDNSPFLLWKKATFSIACKKIFKLMKVMAWIIQSKMVTTTMKKMKDYKQERAEARKAKQEEPKSAKNLKLQDKKKKIMGRKSKKISREVSDTDKEEN</sequence>
<feature type="domain" description="HTH CENPB-type" evidence="4">
    <location>
        <begin position="1"/>
        <end position="69"/>
    </location>
</feature>
<gene>
    <name evidence="5" type="ORF">PR048_003338</name>
</gene>
<feature type="transmembrane region" description="Helical" evidence="3">
    <location>
        <begin position="177"/>
        <end position="196"/>
    </location>
</feature>
<feature type="compositionally biased region" description="Basic and acidic residues" evidence="2">
    <location>
        <begin position="358"/>
        <end position="374"/>
    </location>
</feature>
<keyword evidence="3" id="KW-0812">Transmembrane</keyword>
<protein>
    <recommendedName>
        <fullName evidence="4">HTH CENPB-type domain-containing protein</fullName>
    </recommendedName>
</protein>
<evidence type="ECO:0000256" key="2">
    <source>
        <dbReference type="SAM" id="MobiDB-lite"/>
    </source>
</evidence>
<organism evidence="5 6">
    <name type="scientific">Dryococelus australis</name>
    <dbReference type="NCBI Taxonomy" id="614101"/>
    <lineage>
        <taxon>Eukaryota</taxon>
        <taxon>Metazoa</taxon>
        <taxon>Ecdysozoa</taxon>
        <taxon>Arthropoda</taxon>
        <taxon>Hexapoda</taxon>
        <taxon>Insecta</taxon>
        <taxon>Pterygota</taxon>
        <taxon>Neoptera</taxon>
        <taxon>Polyneoptera</taxon>
        <taxon>Phasmatodea</taxon>
        <taxon>Verophasmatodea</taxon>
        <taxon>Anareolatae</taxon>
        <taxon>Phasmatidae</taxon>
        <taxon>Eurycanthinae</taxon>
        <taxon>Dryococelus</taxon>
    </lineage>
</organism>
<feature type="region of interest" description="Disordered" evidence="2">
    <location>
        <begin position="358"/>
        <end position="407"/>
    </location>
</feature>
<evidence type="ECO:0000259" key="4">
    <source>
        <dbReference type="PROSITE" id="PS51253"/>
    </source>
</evidence>
<evidence type="ECO:0000256" key="1">
    <source>
        <dbReference type="ARBA" id="ARBA00023125"/>
    </source>
</evidence>
<keyword evidence="3" id="KW-0472">Membrane</keyword>
<dbReference type="InterPro" id="IPR006600">
    <property type="entry name" value="HTH_CenpB_DNA-bd_dom"/>
</dbReference>
<dbReference type="PROSITE" id="PS51253">
    <property type="entry name" value="HTH_CENPB"/>
    <property type="match status" value="1"/>
</dbReference>
<keyword evidence="1" id="KW-0238">DNA-binding</keyword>
<keyword evidence="6" id="KW-1185">Reference proteome</keyword>
<evidence type="ECO:0000313" key="6">
    <source>
        <dbReference type="Proteomes" id="UP001159363"/>
    </source>
</evidence>
<keyword evidence="3" id="KW-1133">Transmembrane helix</keyword>
<comment type="caution">
    <text evidence="5">The sequence shown here is derived from an EMBL/GenBank/DDBJ whole genome shotgun (WGS) entry which is preliminary data.</text>
</comment>
<reference evidence="5 6" key="1">
    <citation type="submission" date="2023-02" db="EMBL/GenBank/DDBJ databases">
        <title>LHISI_Scaffold_Assembly.</title>
        <authorList>
            <person name="Stuart O.P."/>
            <person name="Cleave R."/>
            <person name="Magrath M.J.L."/>
            <person name="Mikheyev A.S."/>
        </authorList>
    </citation>
    <scope>NUCLEOTIDE SEQUENCE [LARGE SCALE GENOMIC DNA]</scope>
    <source>
        <strain evidence="5">Daus_M_001</strain>
        <tissue evidence="5">Leg muscle</tissue>
    </source>
</reference>
<accession>A0ABQ9IMQ6</accession>
<evidence type="ECO:0000313" key="5">
    <source>
        <dbReference type="EMBL" id="KAJ8897978.1"/>
    </source>
</evidence>
<dbReference type="EMBL" id="JARBHB010000001">
    <property type="protein sequence ID" value="KAJ8897978.1"/>
    <property type="molecule type" value="Genomic_DNA"/>
</dbReference>